<feature type="transmembrane region" description="Helical" evidence="1">
    <location>
        <begin position="208"/>
        <end position="228"/>
    </location>
</feature>
<protein>
    <submittedName>
        <fullName evidence="2">DUF1275 domain-containing protein</fullName>
    </submittedName>
</protein>
<reference evidence="2 3" key="1">
    <citation type="submission" date="2019-03" db="EMBL/GenBank/DDBJ databases">
        <title>Complete Genome Sequence of Leuconostoc kimchii strain NKJ218 Isolated from Homemade Kimchi.</title>
        <authorList>
            <person name="Jung J.Y."/>
            <person name="Jin H.M."/>
            <person name="Jung J.-W."/>
            <person name="Lee S.-Y."/>
            <person name="Ryu B.-G."/>
            <person name="Han S.-S."/>
            <person name="Kang H.K."/>
            <person name="Choi H.W."/>
            <person name="Chung E.J."/>
            <person name="Choi K.-M."/>
        </authorList>
    </citation>
    <scope>NUCLEOTIDE SEQUENCE [LARGE SCALE GENOMIC DNA]</scope>
    <source>
        <strain evidence="2 3">NKJ218</strain>
    </source>
</reference>
<keyword evidence="1" id="KW-0472">Membrane</keyword>
<accession>A0ABX5SLX5</accession>
<evidence type="ECO:0000313" key="3">
    <source>
        <dbReference type="Proteomes" id="UP000295756"/>
    </source>
</evidence>
<name>A0ABX5SLX5_9LACO</name>
<dbReference type="Proteomes" id="UP000295756">
    <property type="component" value="Chromosome"/>
</dbReference>
<feature type="transmembrane region" description="Helical" evidence="1">
    <location>
        <begin position="134"/>
        <end position="162"/>
    </location>
</feature>
<sequence>MTAPTSYMLETHFIWKEQQDVITIDHTLVNILIMPEHTKHPTDERLKIALLLATNSGFVDAYTFHYHAERFASLQTGNIIQAGIALARKDFNGSLSFFMPILFFLLGAAFNGMIRHRMTAKKLTSKQHSLLVEIIGISIIIAINAHISSTVFITLISFFLAIQLDAFPRVRGLPFTSVMSTGNLRNVGANLMQYYYTKNPTALKNVRLFSSIILAFLIGAFLSAFLASYLGQKTLIGSVIILLSIFFLLFDHSKENS</sequence>
<feature type="transmembrane region" description="Helical" evidence="1">
    <location>
        <begin position="95"/>
        <end position="114"/>
    </location>
</feature>
<keyword evidence="1" id="KW-1133">Transmembrane helix</keyword>
<organism evidence="2 3">
    <name type="scientific">Leuconostoc kimchii</name>
    <dbReference type="NCBI Taxonomy" id="136609"/>
    <lineage>
        <taxon>Bacteria</taxon>
        <taxon>Bacillati</taxon>
        <taxon>Bacillota</taxon>
        <taxon>Bacilli</taxon>
        <taxon>Lactobacillales</taxon>
        <taxon>Lactobacillaceae</taxon>
        <taxon>Leuconostoc</taxon>
    </lineage>
</organism>
<feature type="transmembrane region" description="Helical" evidence="1">
    <location>
        <begin position="234"/>
        <end position="250"/>
    </location>
</feature>
<keyword evidence="3" id="KW-1185">Reference proteome</keyword>
<dbReference type="Pfam" id="PF06912">
    <property type="entry name" value="DUF1275"/>
    <property type="match status" value="1"/>
</dbReference>
<dbReference type="PANTHER" id="PTHR37314:SF4">
    <property type="entry name" value="UPF0700 TRANSMEMBRANE PROTEIN YOAK"/>
    <property type="match status" value="1"/>
</dbReference>
<evidence type="ECO:0000256" key="1">
    <source>
        <dbReference type="SAM" id="Phobius"/>
    </source>
</evidence>
<proteinExistence type="predicted"/>
<keyword evidence="1" id="KW-0812">Transmembrane</keyword>
<dbReference type="EMBL" id="CP037939">
    <property type="protein sequence ID" value="QBR48063.1"/>
    <property type="molecule type" value="Genomic_DNA"/>
</dbReference>
<dbReference type="PANTHER" id="PTHR37314">
    <property type="entry name" value="SLR0142 PROTEIN"/>
    <property type="match status" value="1"/>
</dbReference>
<gene>
    <name evidence="2" type="ORF">EW139_07955</name>
</gene>
<evidence type="ECO:0000313" key="2">
    <source>
        <dbReference type="EMBL" id="QBR48063.1"/>
    </source>
</evidence>
<dbReference type="InterPro" id="IPR010699">
    <property type="entry name" value="DUF1275"/>
</dbReference>